<sequence>MAPSSLCHFLVFALPYRGASMVSVTLGALRKVACRTRPGRRRAQSRHLGAAG</sequence>
<dbReference type="EMBL" id="VSRR010042244">
    <property type="protein sequence ID" value="MPC75953.1"/>
    <property type="molecule type" value="Genomic_DNA"/>
</dbReference>
<protein>
    <submittedName>
        <fullName evidence="2">Uncharacterized protein</fullName>
    </submittedName>
</protein>
<dbReference type="Proteomes" id="UP000324222">
    <property type="component" value="Unassembled WGS sequence"/>
</dbReference>
<evidence type="ECO:0000256" key="1">
    <source>
        <dbReference type="SAM" id="SignalP"/>
    </source>
</evidence>
<feature type="chain" id="PRO_5022974508" evidence="1">
    <location>
        <begin position="22"/>
        <end position="52"/>
    </location>
</feature>
<organism evidence="2 3">
    <name type="scientific">Portunus trituberculatus</name>
    <name type="common">Swimming crab</name>
    <name type="synonym">Neptunus trituberculatus</name>
    <dbReference type="NCBI Taxonomy" id="210409"/>
    <lineage>
        <taxon>Eukaryota</taxon>
        <taxon>Metazoa</taxon>
        <taxon>Ecdysozoa</taxon>
        <taxon>Arthropoda</taxon>
        <taxon>Crustacea</taxon>
        <taxon>Multicrustacea</taxon>
        <taxon>Malacostraca</taxon>
        <taxon>Eumalacostraca</taxon>
        <taxon>Eucarida</taxon>
        <taxon>Decapoda</taxon>
        <taxon>Pleocyemata</taxon>
        <taxon>Brachyura</taxon>
        <taxon>Eubrachyura</taxon>
        <taxon>Portunoidea</taxon>
        <taxon>Portunidae</taxon>
        <taxon>Portuninae</taxon>
        <taxon>Portunus</taxon>
    </lineage>
</organism>
<accession>A0A5B7I124</accession>
<name>A0A5B7I124_PORTR</name>
<feature type="signal peptide" evidence="1">
    <location>
        <begin position="1"/>
        <end position="21"/>
    </location>
</feature>
<comment type="caution">
    <text evidence="2">The sequence shown here is derived from an EMBL/GenBank/DDBJ whole genome shotgun (WGS) entry which is preliminary data.</text>
</comment>
<proteinExistence type="predicted"/>
<gene>
    <name evidence="2" type="ORF">E2C01_070354</name>
</gene>
<keyword evidence="3" id="KW-1185">Reference proteome</keyword>
<keyword evidence="1" id="KW-0732">Signal</keyword>
<reference evidence="2 3" key="1">
    <citation type="submission" date="2019-05" db="EMBL/GenBank/DDBJ databases">
        <title>Another draft genome of Portunus trituberculatus and its Hox gene families provides insights of decapod evolution.</title>
        <authorList>
            <person name="Jeong J.-H."/>
            <person name="Song I."/>
            <person name="Kim S."/>
            <person name="Choi T."/>
            <person name="Kim D."/>
            <person name="Ryu S."/>
            <person name="Kim W."/>
        </authorList>
    </citation>
    <scope>NUCLEOTIDE SEQUENCE [LARGE SCALE GENOMIC DNA]</scope>
    <source>
        <tissue evidence="2">Muscle</tissue>
    </source>
</reference>
<dbReference type="AlphaFoldDB" id="A0A5B7I124"/>
<evidence type="ECO:0000313" key="2">
    <source>
        <dbReference type="EMBL" id="MPC75953.1"/>
    </source>
</evidence>
<evidence type="ECO:0000313" key="3">
    <source>
        <dbReference type="Proteomes" id="UP000324222"/>
    </source>
</evidence>